<sequence>MGLLFPLYTSSGLCFVGSPATCIKFAGDILSRGLMSASYGLLPTLDLSLVEERADWEF</sequence>
<comment type="caution">
    <text evidence="1">The sequence shown here is derived from an EMBL/GenBank/DDBJ whole genome shotgun (WGS) entry which is preliminary data.</text>
</comment>
<accession>A0AAJ0EU20</accession>
<dbReference type="Proteomes" id="UP001224890">
    <property type="component" value="Unassembled WGS sequence"/>
</dbReference>
<dbReference type="EMBL" id="JAHMHR010000028">
    <property type="protein sequence ID" value="KAK1673883.1"/>
    <property type="molecule type" value="Genomic_DNA"/>
</dbReference>
<organism evidence="1 2">
    <name type="scientific">Colletotrichum godetiae</name>
    <dbReference type="NCBI Taxonomy" id="1209918"/>
    <lineage>
        <taxon>Eukaryota</taxon>
        <taxon>Fungi</taxon>
        <taxon>Dikarya</taxon>
        <taxon>Ascomycota</taxon>
        <taxon>Pezizomycotina</taxon>
        <taxon>Sordariomycetes</taxon>
        <taxon>Hypocreomycetidae</taxon>
        <taxon>Glomerellales</taxon>
        <taxon>Glomerellaceae</taxon>
        <taxon>Colletotrichum</taxon>
        <taxon>Colletotrichum acutatum species complex</taxon>
    </lineage>
</organism>
<proteinExistence type="predicted"/>
<dbReference type="RefSeq" id="XP_060427886.1">
    <property type="nucleotide sequence ID" value="XM_060575234.1"/>
</dbReference>
<evidence type="ECO:0000313" key="2">
    <source>
        <dbReference type="Proteomes" id="UP001224890"/>
    </source>
</evidence>
<dbReference type="AlphaFoldDB" id="A0AAJ0EU20"/>
<reference evidence="1" key="1">
    <citation type="submission" date="2021-06" db="EMBL/GenBank/DDBJ databases">
        <title>Comparative genomics, transcriptomics and evolutionary studies reveal genomic signatures of adaptation to plant cell wall in hemibiotrophic fungi.</title>
        <authorList>
            <consortium name="DOE Joint Genome Institute"/>
            <person name="Baroncelli R."/>
            <person name="Diaz J.F."/>
            <person name="Benocci T."/>
            <person name="Peng M."/>
            <person name="Battaglia E."/>
            <person name="Haridas S."/>
            <person name="Andreopoulos W."/>
            <person name="Labutti K."/>
            <person name="Pangilinan J."/>
            <person name="Floch G.L."/>
            <person name="Makela M.R."/>
            <person name="Henrissat B."/>
            <person name="Grigoriev I.V."/>
            <person name="Crouch J.A."/>
            <person name="De Vries R.P."/>
            <person name="Sukno S.A."/>
            <person name="Thon M.R."/>
        </authorList>
    </citation>
    <scope>NUCLEOTIDE SEQUENCE</scope>
    <source>
        <strain evidence="1">CBS 193.32</strain>
    </source>
</reference>
<keyword evidence="2" id="KW-1185">Reference proteome</keyword>
<dbReference type="GeneID" id="85459760"/>
<protein>
    <submittedName>
        <fullName evidence="1">Uncharacterized protein</fullName>
    </submittedName>
</protein>
<gene>
    <name evidence="1" type="ORF">BDP55DRAFT_668424</name>
</gene>
<evidence type="ECO:0000313" key="1">
    <source>
        <dbReference type="EMBL" id="KAK1673883.1"/>
    </source>
</evidence>
<name>A0AAJ0EU20_9PEZI</name>